<keyword evidence="1" id="KW-0812">Transmembrane</keyword>
<gene>
    <name evidence="2" type="ORF">ZRA01_20740</name>
</gene>
<keyword evidence="3" id="KW-1185">Reference proteome</keyword>
<dbReference type="EMBL" id="BJNV01000032">
    <property type="protein sequence ID" value="GEC96001.1"/>
    <property type="molecule type" value="Genomic_DNA"/>
</dbReference>
<dbReference type="AlphaFoldDB" id="A0A4Y4CSX2"/>
<feature type="transmembrane region" description="Helical" evidence="1">
    <location>
        <begin position="44"/>
        <end position="65"/>
    </location>
</feature>
<keyword evidence="1" id="KW-0472">Membrane</keyword>
<sequence>MFGERAVLFKLAVVLMLVLVLVSLFSGLFFLYRDKGDGERVLRALTLRVSLSLVLFVGLLLAWRFGGYSQ</sequence>
<dbReference type="InterPro" id="IPR021313">
    <property type="entry name" value="DUF2909"/>
</dbReference>
<accession>A0A4Y4CSX2</accession>
<reference evidence="2 3" key="1">
    <citation type="submission" date="2019-06" db="EMBL/GenBank/DDBJ databases">
        <title>Whole genome shotgun sequence of Zoogloea ramigera NBRC 15342.</title>
        <authorList>
            <person name="Hosoyama A."/>
            <person name="Uohara A."/>
            <person name="Ohji S."/>
            <person name="Ichikawa N."/>
        </authorList>
    </citation>
    <scope>NUCLEOTIDE SEQUENCE [LARGE SCALE GENOMIC DNA]</scope>
    <source>
        <strain evidence="2 3">NBRC 15342</strain>
    </source>
</reference>
<dbReference type="NCBIfam" id="NF033233">
    <property type="entry name" value="twin_helix"/>
    <property type="match status" value="1"/>
</dbReference>
<evidence type="ECO:0008006" key="4">
    <source>
        <dbReference type="Google" id="ProtNLM"/>
    </source>
</evidence>
<evidence type="ECO:0000256" key="1">
    <source>
        <dbReference type="SAM" id="Phobius"/>
    </source>
</evidence>
<comment type="caution">
    <text evidence="2">The sequence shown here is derived from an EMBL/GenBank/DDBJ whole genome shotgun (WGS) entry which is preliminary data.</text>
</comment>
<keyword evidence="1" id="KW-1133">Transmembrane helix</keyword>
<dbReference type="Pfam" id="PF11137">
    <property type="entry name" value="DUF2909"/>
    <property type="match status" value="1"/>
</dbReference>
<name>A0A4Y4CSX2_ZOORA</name>
<protein>
    <recommendedName>
        <fullName evidence="4">Twin transmembrane helix small protein</fullName>
    </recommendedName>
</protein>
<evidence type="ECO:0000313" key="2">
    <source>
        <dbReference type="EMBL" id="GEC96001.1"/>
    </source>
</evidence>
<feature type="transmembrane region" description="Helical" evidence="1">
    <location>
        <begin position="6"/>
        <end position="32"/>
    </location>
</feature>
<evidence type="ECO:0000313" key="3">
    <source>
        <dbReference type="Proteomes" id="UP000318422"/>
    </source>
</evidence>
<proteinExistence type="predicted"/>
<organism evidence="2 3">
    <name type="scientific">Zoogloea ramigera</name>
    <dbReference type="NCBI Taxonomy" id="350"/>
    <lineage>
        <taxon>Bacteria</taxon>
        <taxon>Pseudomonadati</taxon>
        <taxon>Pseudomonadota</taxon>
        <taxon>Betaproteobacteria</taxon>
        <taxon>Rhodocyclales</taxon>
        <taxon>Zoogloeaceae</taxon>
        <taxon>Zoogloea</taxon>
    </lineage>
</organism>
<dbReference type="Proteomes" id="UP000318422">
    <property type="component" value="Unassembled WGS sequence"/>
</dbReference>